<evidence type="ECO:0000256" key="1">
    <source>
        <dbReference type="SAM" id="MobiDB-lite"/>
    </source>
</evidence>
<evidence type="ECO:0000313" key="4">
    <source>
        <dbReference type="EMBL" id="KAF6232391.1"/>
    </source>
</evidence>
<sequence length="609" mass="60405">MKSRDGLALALLALLSNDTTLTLAQYVTTVTVSINTDPFCTGIGAFGGSAAGAGNTSGSGAGGSGFGSGSGASIGSGNGTGSATNSGAPIMPSNNTTGHNTTGHFDALGYYPAPADGDLLGGPVSTSPKMTTELCDTTCQGYPYMALENGDECNCGSSAPNGSPSSVPPSKNKREVTSGDCIPCAGNSSECCGAPGGYALVYHVTPNVASLSAVPYSTIESASSTIGTSSTSYSPISSASVVADSSTGSDESVVIGSTTSSAAVESTSTYVYSTTDSSYFSNYTFSNTAITAATITPGSATANITNTATAANGGNSGVNATATNGGNSSTVATAIGGNSGATETTAHGGNTSGMDPSVYGVDGGATATANGGATATVGSSTAEQTLESATPSCVSSANYVGNNTKYSDYFGYTYDIRCNLDLQSSPADSDAHAESFEDCLEYCSLLTDCVAVTYQDPPSTPSNSSNCYPKWSFGGYAASTVDGLYSGVNVNGPSPGTLEDQNLCTTNNTQGVSYDNQAYYDDYGNAWTIGCDNTLAIPGSAALSSTVTDTLASCVDYCGVYDSCEMVNWTGPHINGTANDPNCFPASSNGTAGAADSAPGSGYAVSSPS</sequence>
<dbReference type="AlphaFoldDB" id="A0A8H6FPL5"/>
<dbReference type="SMART" id="SM00321">
    <property type="entry name" value="WSC"/>
    <property type="match status" value="1"/>
</dbReference>
<dbReference type="PROSITE" id="PS51212">
    <property type="entry name" value="WSC"/>
    <property type="match status" value="1"/>
</dbReference>
<name>A0A8H6FPL5_9LECA</name>
<dbReference type="Pfam" id="PF01822">
    <property type="entry name" value="WSC"/>
    <property type="match status" value="1"/>
</dbReference>
<evidence type="ECO:0000256" key="2">
    <source>
        <dbReference type="SAM" id="SignalP"/>
    </source>
</evidence>
<dbReference type="OrthoDB" id="5388283at2759"/>
<evidence type="ECO:0000313" key="5">
    <source>
        <dbReference type="Proteomes" id="UP000578531"/>
    </source>
</evidence>
<dbReference type="InterPro" id="IPR002889">
    <property type="entry name" value="WSC_carb-bd"/>
</dbReference>
<feature type="signal peptide" evidence="2">
    <location>
        <begin position="1"/>
        <end position="24"/>
    </location>
</feature>
<dbReference type="EMBL" id="JACCJC010000049">
    <property type="protein sequence ID" value="KAF6232391.1"/>
    <property type="molecule type" value="Genomic_DNA"/>
</dbReference>
<proteinExistence type="predicted"/>
<reference evidence="4 5" key="1">
    <citation type="journal article" date="2020" name="Genomics">
        <title>Complete, high-quality genomes from long-read metagenomic sequencing of two wolf lichen thalli reveals enigmatic genome architecture.</title>
        <authorList>
            <person name="McKenzie S.K."/>
            <person name="Walston R.F."/>
            <person name="Allen J.L."/>
        </authorList>
    </citation>
    <scope>NUCLEOTIDE SEQUENCE [LARGE SCALE GENOMIC DNA]</scope>
    <source>
        <strain evidence="4">WasteWater2</strain>
    </source>
</reference>
<feature type="region of interest" description="Disordered" evidence="1">
    <location>
        <begin position="589"/>
        <end position="609"/>
    </location>
</feature>
<feature type="compositionally biased region" description="Low complexity" evidence="1">
    <location>
        <begin position="81"/>
        <end position="101"/>
    </location>
</feature>
<organism evidence="4 5">
    <name type="scientific">Letharia columbiana</name>
    <dbReference type="NCBI Taxonomy" id="112416"/>
    <lineage>
        <taxon>Eukaryota</taxon>
        <taxon>Fungi</taxon>
        <taxon>Dikarya</taxon>
        <taxon>Ascomycota</taxon>
        <taxon>Pezizomycotina</taxon>
        <taxon>Lecanoromycetes</taxon>
        <taxon>OSLEUM clade</taxon>
        <taxon>Lecanoromycetidae</taxon>
        <taxon>Lecanorales</taxon>
        <taxon>Lecanorineae</taxon>
        <taxon>Parmeliaceae</taxon>
        <taxon>Letharia</taxon>
    </lineage>
</organism>
<dbReference type="RefSeq" id="XP_037161820.1">
    <property type="nucleotide sequence ID" value="XM_037311386.1"/>
</dbReference>
<dbReference type="Proteomes" id="UP000578531">
    <property type="component" value="Unassembled WGS sequence"/>
</dbReference>
<feature type="region of interest" description="Disordered" evidence="1">
    <location>
        <begin position="77"/>
        <end position="101"/>
    </location>
</feature>
<keyword evidence="2" id="KW-0732">Signal</keyword>
<protein>
    <recommendedName>
        <fullName evidence="3">WSC domain-containing protein</fullName>
    </recommendedName>
</protein>
<feature type="chain" id="PRO_5034121492" description="WSC domain-containing protein" evidence="2">
    <location>
        <begin position="25"/>
        <end position="609"/>
    </location>
</feature>
<keyword evidence="5" id="KW-1185">Reference proteome</keyword>
<feature type="domain" description="WSC" evidence="3">
    <location>
        <begin position="104"/>
        <end position="206"/>
    </location>
</feature>
<gene>
    <name evidence="4" type="ORF">HO173_009496</name>
</gene>
<accession>A0A8H6FPL5</accession>
<evidence type="ECO:0000259" key="3">
    <source>
        <dbReference type="PROSITE" id="PS51212"/>
    </source>
</evidence>
<dbReference type="GeneID" id="59291147"/>
<comment type="caution">
    <text evidence="4">The sequence shown here is derived from an EMBL/GenBank/DDBJ whole genome shotgun (WGS) entry which is preliminary data.</text>
</comment>